<dbReference type="Pfam" id="PF16028">
    <property type="entry name" value="SLC3A2_N"/>
    <property type="match status" value="1"/>
</dbReference>
<dbReference type="InterPro" id="IPR006047">
    <property type="entry name" value="GH13_cat_dom"/>
</dbReference>
<reference evidence="4" key="1">
    <citation type="submission" date="2023-08" db="EMBL/GenBank/DDBJ databases">
        <authorList>
            <person name="Alioto T."/>
            <person name="Alioto T."/>
            <person name="Gomez Garrido J."/>
        </authorList>
    </citation>
    <scope>NUCLEOTIDE SEQUENCE</scope>
</reference>
<evidence type="ECO:0000313" key="4">
    <source>
        <dbReference type="EMBL" id="CAJ1074892.1"/>
    </source>
</evidence>
<gene>
    <name evidence="4" type="ORF">XNOV1_A036862</name>
</gene>
<dbReference type="AlphaFoldDB" id="A0AAV1GMW0"/>
<feature type="compositionally biased region" description="Gly residues" evidence="1">
    <location>
        <begin position="58"/>
        <end position="67"/>
    </location>
</feature>
<dbReference type="EMBL" id="OY660878">
    <property type="protein sequence ID" value="CAJ1074892.1"/>
    <property type="molecule type" value="Genomic_DNA"/>
</dbReference>
<feature type="compositionally biased region" description="Gly residues" evidence="1">
    <location>
        <begin position="75"/>
        <end position="85"/>
    </location>
</feature>
<dbReference type="SMART" id="SM00642">
    <property type="entry name" value="Aamy"/>
    <property type="match status" value="1"/>
</dbReference>
<dbReference type="GO" id="GO:0015173">
    <property type="term" value="F:aromatic amino acid transmembrane transporter activity"/>
    <property type="evidence" value="ECO:0007669"/>
    <property type="project" value="TreeGrafter"/>
</dbReference>
<dbReference type="GO" id="GO:0016323">
    <property type="term" value="C:basolateral plasma membrane"/>
    <property type="evidence" value="ECO:0007669"/>
    <property type="project" value="TreeGrafter"/>
</dbReference>
<evidence type="ECO:0000313" key="5">
    <source>
        <dbReference type="Proteomes" id="UP001178508"/>
    </source>
</evidence>
<dbReference type="PANTHER" id="PTHR46673">
    <property type="entry name" value="4F2 CELL-SURFACE ANTIGEN HEAVY CHAIN"/>
    <property type="match status" value="1"/>
</dbReference>
<dbReference type="InterPro" id="IPR017853">
    <property type="entry name" value="GH"/>
</dbReference>
<dbReference type="GO" id="GO:0015190">
    <property type="term" value="F:L-leucine transmembrane transporter activity"/>
    <property type="evidence" value="ECO:0007669"/>
    <property type="project" value="TreeGrafter"/>
</dbReference>
<dbReference type="InterPro" id="IPR013780">
    <property type="entry name" value="Glyco_hydro_b"/>
</dbReference>
<dbReference type="PANTHER" id="PTHR46673:SF3">
    <property type="entry name" value="SOLUTE CARRIER FAMILY 3 (AMINO ACID TRANSPORTER HEAVY CHAIN), MEMBER 2A-RELATED"/>
    <property type="match status" value="1"/>
</dbReference>
<feature type="region of interest" description="Disordered" evidence="1">
    <location>
        <begin position="1"/>
        <end position="88"/>
    </location>
</feature>
<evidence type="ECO:0000256" key="2">
    <source>
        <dbReference type="SAM" id="Phobius"/>
    </source>
</evidence>
<dbReference type="GO" id="GO:0015823">
    <property type="term" value="P:phenylalanine transport"/>
    <property type="evidence" value="ECO:0007669"/>
    <property type="project" value="TreeGrafter"/>
</dbReference>
<keyword evidence="2" id="KW-0472">Membrane</keyword>
<dbReference type="GO" id="GO:0005975">
    <property type="term" value="P:carbohydrate metabolic process"/>
    <property type="evidence" value="ECO:0007669"/>
    <property type="project" value="InterPro"/>
</dbReference>
<feature type="domain" description="Glycosyl hydrolase family 13 catalytic" evidence="3">
    <location>
        <begin position="178"/>
        <end position="453"/>
    </location>
</feature>
<dbReference type="Proteomes" id="UP001178508">
    <property type="component" value="Chromosome 15"/>
</dbReference>
<keyword evidence="2" id="KW-1133">Transmembrane helix</keyword>
<dbReference type="GO" id="GO:0015180">
    <property type="term" value="F:L-alanine transmembrane transporter activity"/>
    <property type="evidence" value="ECO:0007669"/>
    <property type="project" value="TreeGrafter"/>
</dbReference>
<keyword evidence="2" id="KW-0812">Transmembrane</keyword>
<dbReference type="Gene3D" id="3.20.20.80">
    <property type="entry name" value="Glycosidases"/>
    <property type="match status" value="1"/>
</dbReference>
<name>A0AAV1GMW0_XYRNO</name>
<dbReference type="Pfam" id="PF00128">
    <property type="entry name" value="Alpha-amylase"/>
    <property type="match status" value="1"/>
</dbReference>
<sequence>MNTEETQVELQEAGRSRDAEEQKDAEVPAQIPADTDATEADVSEADLDQEEQEKLPMTGGGGGGAGGDRGDGAPCAGGGGGGGGAAEKNGAVKLKIPEEEEGEEEVKFTGLTKEELLRVAGTPGWVRTRWALLVVFWLGWLGMLAGAVLIILRAPRCRDLPPTNWWNDGPLYRIGNIQAFTETRNLKGVEQKVGALSQLKVRGLVLGPLHVAPADDVLGLRFEEVSPENGNLEQFKGLVQAAHKKGLSVVLDLTPNYQGSSGPWFSNTSVTGVAERLKSALVFWLDLGVDGVQLSGVERVSTVVPSLWADIRAIVQNGTEQQSQKRVLMGVTERSTPEDVSALLSSTGVDLLVSRVLRPGSTDAMEHAQSVQLLYSSHNQSELTWSLGGRDQGHLASLVGPALVRLNLLLLLTLPGTPVVNYGDEIGLMDEGTMFPRMLWDSDEQLNGTLQGHRTATPPPFSVSESVSVLIICPSPQEERAERLSTRDFFCTLSNLRGKERSLLFGDFLLLSNSSSSLAYLRVWDQSQRYVAAFNWAEEPAVLQLSGAELPQQAAVVLSTNSSALPADSSVDLKKVWLGPGQAALLKFPYTG</sequence>
<organism evidence="4 5">
    <name type="scientific">Xyrichtys novacula</name>
    <name type="common">Pearly razorfish</name>
    <name type="synonym">Hemipteronotus novacula</name>
    <dbReference type="NCBI Taxonomy" id="13765"/>
    <lineage>
        <taxon>Eukaryota</taxon>
        <taxon>Metazoa</taxon>
        <taxon>Chordata</taxon>
        <taxon>Craniata</taxon>
        <taxon>Vertebrata</taxon>
        <taxon>Euteleostomi</taxon>
        <taxon>Actinopterygii</taxon>
        <taxon>Neopterygii</taxon>
        <taxon>Teleostei</taxon>
        <taxon>Neoteleostei</taxon>
        <taxon>Acanthomorphata</taxon>
        <taxon>Eupercaria</taxon>
        <taxon>Labriformes</taxon>
        <taxon>Labridae</taxon>
        <taxon>Xyrichtys</taxon>
    </lineage>
</organism>
<proteinExistence type="predicted"/>
<protein>
    <submittedName>
        <fullName evidence="4">F2 cell-surface antigen heavy chain-like</fullName>
    </submittedName>
</protein>
<dbReference type="GO" id="GO:1903801">
    <property type="term" value="P:L-leucine import across plasma membrane"/>
    <property type="evidence" value="ECO:0007669"/>
    <property type="project" value="TreeGrafter"/>
</dbReference>
<evidence type="ECO:0000256" key="1">
    <source>
        <dbReference type="SAM" id="MobiDB-lite"/>
    </source>
</evidence>
<dbReference type="Gene3D" id="2.60.40.1180">
    <property type="entry name" value="Golgi alpha-mannosidase II"/>
    <property type="match status" value="1"/>
</dbReference>
<feature type="compositionally biased region" description="Basic and acidic residues" evidence="1">
    <location>
        <begin position="12"/>
        <end position="26"/>
    </location>
</feature>
<dbReference type="InterPro" id="IPR031984">
    <property type="entry name" value="SLC3A2_N"/>
</dbReference>
<dbReference type="SUPFAM" id="SSF51445">
    <property type="entry name" value="(Trans)glycosidases"/>
    <property type="match status" value="1"/>
</dbReference>
<feature type="transmembrane region" description="Helical" evidence="2">
    <location>
        <begin position="130"/>
        <end position="152"/>
    </location>
</feature>
<dbReference type="GO" id="GO:0016324">
    <property type="term" value="C:apical plasma membrane"/>
    <property type="evidence" value="ECO:0007669"/>
    <property type="project" value="TreeGrafter"/>
</dbReference>
<keyword evidence="5" id="KW-1185">Reference proteome</keyword>
<dbReference type="InterPro" id="IPR042280">
    <property type="entry name" value="SLC3A2"/>
</dbReference>
<evidence type="ECO:0000259" key="3">
    <source>
        <dbReference type="SMART" id="SM00642"/>
    </source>
</evidence>
<dbReference type="GO" id="GO:1904273">
    <property type="term" value="P:L-alanine import across plasma membrane"/>
    <property type="evidence" value="ECO:0007669"/>
    <property type="project" value="TreeGrafter"/>
</dbReference>
<accession>A0AAV1GMW0</accession>
<feature type="compositionally biased region" description="Acidic residues" evidence="1">
    <location>
        <begin position="36"/>
        <end position="51"/>
    </location>
</feature>